<dbReference type="SUPFAM" id="SSF160574">
    <property type="entry name" value="BT0923-like"/>
    <property type="match status" value="1"/>
</dbReference>
<sequence length="148" mass="16836">MKKIFVMLAAAFITASAWASPSPIENEKAQEAFKKEFSEAKEVSWTQKDGYYLVSFKLNNDWMLAWYSDNGDLQAMQRSIQPSQMTYLSAKTVEELAANKTLLNVAEISKEGEQFYLVKIDDDKCVSVYKIFASGDYTRISKTKKKSV</sequence>
<keyword evidence="3" id="KW-1185">Reference proteome</keyword>
<dbReference type="EMBL" id="VLLE01000004">
    <property type="protein sequence ID" value="TWI81719.1"/>
    <property type="molecule type" value="Genomic_DNA"/>
</dbReference>
<evidence type="ECO:0008006" key="4">
    <source>
        <dbReference type="Google" id="ProtNLM"/>
    </source>
</evidence>
<gene>
    <name evidence="2" type="ORF">IQ13_2738</name>
</gene>
<dbReference type="RefSeq" id="WP_144886898.1">
    <property type="nucleotide sequence ID" value="NZ_VLLE01000004.1"/>
</dbReference>
<dbReference type="Gene3D" id="3.10.450.360">
    <property type="match status" value="1"/>
</dbReference>
<comment type="caution">
    <text evidence="2">The sequence shown here is derived from an EMBL/GenBank/DDBJ whole genome shotgun (WGS) entry which is preliminary data.</text>
</comment>
<name>A0A562SKD8_9BACT</name>
<dbReference type="Proteomes" id="UP000316167">
    <property type="component" value="Unassembled WGS sequence"/>
</dbReference>
<feature type="signal peptide" evidence="1">
    <location>
        <begin position="1"/>
        <end position="19"/>
    </location>
</feature>
<organism evidence="2 3">
    <name type="scientific">Lacibacter cauensis</name>
    <dbReference type="NCBI Taxonomy" id="510947"/>
    <lineage>
        <taxon>Bacteria</taxon>
        <taxon>Pseudomonadati</taxon>
        <taxon>Bacteroidota</taxon>
        <taxon>Chitinophagia</taxon>
        <taxon>Chitinophagales</taxon>
        <taxon>Chitinophagaceae</taxon>
        <taxon>Lacibacter</taxon>
    </lineage>
</organism>
<dbReference type="OrthoDB" id="678457at2"/>
<evidence type="ECO:0000313" key="3">
    <source>
        <dbReference type="Proteomes" id="UP000316167"/>
    </source>
</evidence>
<evidence type="ECO:0000313" key="2">
    <source>
        <dbReference type="EMBL" id="TWI81719.1"/>
    </source>
</evidence>
<evidence type="ECO:0000256" key="1">
    <source>
        <dbReference type="SAM" id="SignalP"/>
    </source>
</evidence>
<accession>A0A562SKD8</accession>
<dbReference type="AlphaFoldDB" id="A0A562SKD8"/>
<protein>
    <recommendedName>
        <fullName evidence="4">PepSY-like beta-lactamase-inhibitor</fullName>
    </recommendedName>
</protein>
<reference evidence="2 3" key="1">
    <citation type="journal article" date="2015" name="Stand. Genomic Sci.">
        <title>Genomic Encyclopedia of Bacterial and Archaeal Type Strains, Phase III: the genomes of soil and plant-associated and newly described type strains.</title>
        <authorList>
            <person name="Whitman W.B."/>
            <person name="Woyke T."/>
            <person name="Klenk H.P."/>
            <person name="Zhou Y."/>
            <person name="Lilburn T.G."/>
            <person name="Beck B.J."/>
            <person name="De Vos P."/>
            <person name="Vandamme P."/>
            <person name="Eisen J.A."/>
            <person name="Garrity G."/>
            <person name="Hugenholtz P."/>
            <person name="Kyrpides N.C."/>
        </authorList>
    </citation>
    <scope>NUCLEOTIDE SEQUENCE [LARGE SCALE GENOMIC DNA]</scope>
    <source>
        <strain evidence="2 3">CGMCC 1.7271</strain>
    </source>
</reference>
<keyword evidence="1" id="KW-0732">Signal</keyword>
<proteinExistence type="predicted"/>
<feature type="chain" id="PRO_5022168079" description="PepSY-like beta-lactamase-inhibitor" evidence="1">
    <location>
        <begin position="20"/>
        <end position="148"/>
    </location>
</feature>